<gene>
    <name evidence="1" type="ORF">CSSPTR1EN2_LOCUS10770</name>
</gene>
<dbReference type="EMBL" id="OZ019910">
    <property type="protein sequence ID" value="CAK9211540.1"/>
    <property type="molecule type" value="Genomic_DNA"/>
</dbReference>
<sequence>MEWIGKCCSTRRSTAAALVAAHLMEHYKACSSRRGIRVAESLDAAAAATSNSNCVQQQVAVEAAALQSSHD</sequence>
<evidence type="ECO:0000313" key="2">
    <source>
        <dbReference type="Proteomes" id="UP001497512"/>
    </source>
</evidence>
<accession>A0ABP0U366</accession>
<reference evidence="1" key="1">
    <citation type="submission" date="2024-02" db="EMBL/GenBank/DDBJ databases">
        <authorList>
            <consortium name="ELIXIR-Norway"/>
            <consortium name="Elixir Norway"/>
        </authorList>
    </citation>
    <scope>NUCLEOTIDE SEQUENCE</scope>
</reference>
<protein>
    <submittedName>
        <fullName evidence="1">Uncharacterized protein</fullName>
    </submittedName>
</protein>
<keyword evidence="2" id="KW-1185">Reference proteome</keyword>
<name>A0ABP0U366_9BRYO</name>
<evidence type="ECO:0000313" key="1">
    <source>
        <dbReference type="EMBL" id="CAK9211540.1"/>
    </source>
</evidence>
<proteinExistence type="predicted"/>
<organism evidence="1 2">
    <name type="scientific">Sphagnum troendelagicum</name>
    <dbReference type="NCBI Taxonomy" id="128251"/>
    <lineage>
        <taxon>Eukaryota</taxon>
        <taxon>Viridiplantae</taxon>
        <taxon>Streptophyta</taxon>
        <taxon>Embryophyta</taxon>
        <taxon>Bryophyta</taxon>
        <taxon>Sphagnophytina</taxon>
        <taxon>Sphagnopsida</taxon>
        <taxon>Sphagnales</taxon>
        <taxon>Sphagnaceae</taxon>
        <taxon>Sphagnum</taxon>
    </lineage>
</organism>
<dbReference type="Proteomes" id="UP001497512">
    <property type="component" value="Chromosome 18"/>
</dbReference>